<dbReference type="InterPro" id="IPR003425">
    <property type="entry name" value="CCB3/YggT"/>
</dbReference>
<organism evidence="2 3">
    <name type="scientific">Candidatus Neoehrlichia procyonis str. RAC413</name>
    <dbReference type="NCBI Taxonomy" id="1359163"/>
    <lineage>
        <taxon>Bacteria</taxon>
        <taxon>Pseudomonadati</taxon>
        <taxon>Pseudomonadota</taxon>
        <taxon>Alphaproteobacteria</taxon>
        <taxon>Rickettsiales</taxon>
        <taxon>Anaplasmataceae</taxon>
        <taxon>Candidatus Neoehrlichia</taxon>
    </lineage>
</organism>
<keyword evidence="3" id="KW-1185">Reference proteome</keyword>
<accession>A0A0F3NNJ5</accession>
<dbReference type="Pfam" id="PF02325">
    <property type="entry name" value="CCB3_YggT"/>
    <property type="match status" value="1"/>
</dbReference>
<gene>
    <name evidence="2" type="ORF">NLO413_1015</name>
</gene>
<feature type="transmembrane region" description="Helical" evidence="1">
    <location>
        <begin position="65"/>
        <end position="87"/>
    </location>
</feature>
<dbReference type="GO" id="GO:0016020">
    <property type="term" value="C:membrane"/>
    <property type="evidence" value="ECO:0007669"/>
    <property type="project" value="InterPro"/>
</dbReference>
<evidence type="ECO:0000313" key="2">
    <source>
        <dbReference type="EMBL" id="KJV69615.1"/>
    </source>
</evidence>
<reference evidence="2 3" key="1">
    <citation type="submission" date="2015-02" db="EMBL/GenBank/DDBJ databases">
        <title>Genome Sequencing of Rickettsiales.</title>
        <authorList>
            <person name="Daugherty S.C."/>
            <person name="Su Q."/>
            <person name="Abolude K."/>
            <person name="Beier-Sexton M."/>
            <person name="Carlyon J.A."/>
            <person name="Carter R."/>
            <person name="Day N.P."/>
            <person name="Dumler S.J."/>
            <person name="Dyachenko V."/>
            <person name="Godinez A."/>
            <person name="Kurtti T.J."/>
            <person name="Lichay M."/>
            <person name="Mullins K.E."/>
            <person name="Ott S."/>
            <person name="Pappas-Brown V."/>
            <person name="Paris D.H."/>
            <person name="Patel P."/>
            <person name="Richards A.L."/>
            <person name="Sadzewicz L."/>
            <person name="Sears K."/>
            <person name="Seidman D."/>
            <person name="Sengamalay N."/>
            <person name="Stenos J."/>
            <person name="Tallon L.J."/>
            <person name="Vincent G."/>
            <person name="Fraser C.M."/>
            <person name="Munderloh U."/>
            <person name="Dunning-Hotopp J.C."/>
        </authorList>
    </citation>
    <scope>NUCLEOTIDE SEQUENCE [LARGE SCALE GENOMIC DNA]</scope>
    <source>
        <strain evidence="2 3">RAC413</strain>
    </source>
</reference>
<keyword evidence="1" id="KW-1133">Transmembrane helix</keyword>
<protein>
    <submittedName>
        <fullName evidence="2">YGGT family protein</fullName>
    </submittedName>
</protein>
<name>A0A0F3NNJ5_9RICK</name>
<dbReference type="AlphaFoldDB" id="A0A0F3NNJ5"/>
<dbReference type="OrthoDB" id="9814445at2"/>
<feature type="transmembrane region" description="Helical" evidence="1">
    <location>
        <begin position="12"/>
        <end position="33"/>
    </location>
</feature>
<sequence>MHPVVYLLDMLLSMYNFALIVWLLISWLITLNIVNRYNEFVNNVFMALSKIFLPVLNFIKRYMPLMYGVDFSPIILLIFINFCRYTLRYYFG</sequence>
<feature type="transmembrane region" description="Helical" evidence="1">
    <location>
        <begin position="40"/>
        <end position="59"/>
    </location>
</feature>
<dbReference type="STRING" id="1359163.NLO413_1015"/>
<evidence type="ECO:0000256" key="1">
    <source>
        <dbReference type="SAM" id="Phobius"/>
    </source>
</evidence>
<keyword evidence="1" id="KW-0472">Membrane</keyword>
<dbReference type="EMBL" id="LANX01000001">
    <property type="protein sequence ID" value="KJV69615.1"/>
    <property type="molecule type" value="Genomic_DNA"/>
</dbReference>
<dbReference type="PATRIC" id="fig|1359163.3.peg.981"/>
<keyword evidence="1" id="KW-0812">Transmembrane</keyword>
<proteinExistence type="predicted"/>
<dbReference type="Proteomes" id="UP000033562">
    <property type="component" value="Unassembled WGS sequence"/>
</dbReference>
<evidence type="ECO:0000313" key="3">
    <source>
        <dbReference type="Proteomes" id="UP000033562"/>
    </source>
</evidence>
<comment type="caution">
    <text evidence="2">The sequence shown here is derived from an EMBL/GenBank/DDBJ whole genome shotgun (WGS) entry which is preliminary data.</text>
</comment>